<dbReference type="PANTHER" id="PTHR43744">
    <property type="entry name" value="ABC TRANSPORTER PERMEASE PROTEIN MG189-RELATED-RELATED"/>
    <property type="match status" value="1"/>
</dbReference>
<dbReference type="Gene3D" id="1.10.3720.10">
    <property type="entry name" value="MetI-like"/>
    <property type="match status" value="1"/>
</dbReference>
<dbReference type="HOGENOM" id="CLU_016047_1_1_11"/>
<comment type="similarity">
    <text evidence="7">Belongs to the binding-protein-dependent transport system permease family.</text>
</comment>
<dbReference type="Proteomes" id="UP000007842">
    <property type="component" value="Plasmid pSCATT"/>
</dbReference>
<evidence type="ECO:0000256" key="1">
    <source>
        <dbReference type="ARBA" id="ARBA00004651"/>
    </source>
</evidence>
<protein>
    <submittedName>
        <fullName evidence="10">Binding-protein-dependent transport systems inner membrane component</fullName>
    </submittedName>
</protein>
<dbReference type="InterPro" id="IPR035906">
    <property type="entry name" value="MetI-like_sf"/>
</dbReference>
<feature type="transmembrane region" description="Helical" evidence="7">
    <location>
        <begin position="30"/>
        <end position="55"/>
    </location>
</feature>
<keyword evidence="11" id="KW-1185">Reference proteome</keyword>
<dbReference type="CDD" id="cd06261">
    <property type="entry name" value="TM_PBP2"/>
    <property type="match status" value="1"/>
</dbReference>
<dbReference type="EMBL" id="CP003229">
    <property type="protein sequence ID" value="AEW98910.1"/>
    <property type="molecule type" value="Genomic_DNA"/>
</dbReference>
<dbReference type="InterPro" id="IPR000515">
    <property type="entry name" value="MetI-like"/>
</dbReference>
<feature type="transmembrane region" description="Helical" evidence="7">
    <location>
        <begin position="160"/>
        <end position="182"/>
    </location>
</feature>
<geneLocation type="plasmid" evidence="10 11">
    <name>pSCATT</name>
</geneLocation>
<evidence type="ECO:0000256" key="7">
    <source>
        <dbReference type="RuleBase" id="RU363032"/>
    </source>
</evidence>
<dbReference type="PANTHER" id="PTHR43744:SF3">
    <property type="entry name" value="LACTOSE TRANSPORT SYSTEM PERMEASE PROTEIN LACG"/>
    <property type="match status" value="1"/>
</dbReference>
<dbReference type="RefSeq" id="WP_014151468.1">
    <property type="nucleotide sequence ID" value="NC_016113.1"/>
</dbReference>
<feature type="domain" description="ABC transmembrane type-1" evidence="9">
    <location>
        <begin position="98"/>
        <end position="287"/>
    </location>
</feature>
<feature type="compositionally biased region" description="Low complexity" evidence="8">
    <location>
        <begin position="8"/>
        <end position="18"/>
    </location>
</feature>
<evidence type="ECO:0000256" key="5">
    <source>
        <dbReference type="ARBA" id="ARBA00022989"/>
    </source>
</evidence>
<dbReference type="PATRIC" id="fig|1003195.11.peg.977"/>
<dbReference type="GO" id="GO:0055085">
    <property type="term" value="P:transmembrane transport"/>
    <property type="evidence" value="ECO:0007669"/>
    <property type="project" value="InterPro"/>
</dbReference>
<dbReference type="PROSITE" id="PS50928">
    <property type="entry name" value="ABC_TM1"/>
    <property type="match status" value="1"/>
</dbReference>
<dbReference type="SUPFAM" id="SSF161098">
    <property type="entry name" value="MetI-like"/>
    <property type="match status" value="1"/>
</dbReference>
<feature type="transmembrane region" description="Helical" evidence="7">
    <location>
        <begin position="102"/>
        <end position="126"/>
    </location>
</feature>
<feature type="region of interest" description="Disordered" evidence="8">
    <location>
        <begin position="1"/>
        <end position="23"/>
    </location>
</feature>
<keyword evidence="10" id="KW-0614">Plasmid</keyword>
<dbReference type="GO" id="GO:0005886">
    <property type="term" value="C:plasma membrane"/>
    <property type="evidence" value="ECO:0007669"/>
    <property type="project" value="UniProtKB-SubCell"/>
</dbReference>
<feature type="transmembrane region" description="Helical" evidence="7">
    <location>
        <begin position="268"/>
        <end position="287"/>
    </location>
</feature>
<dbReference type="KEGG" id="scy:SCATT_p07170"/>
<gene>
    <name evidence="10" type="ordered locus">SCATT_p07170</name>
</gene>
<evidence type="ECO:0000313" key="10">
    <source>
        <dbReference type="EMBL" id="AEW98910.1"/>
    </source>
</evidence>
<reference evidence="11" key="1">
    <citation type="submission" date="2011-12" db="EMBL/GenBank/DDBJ databases">
        <title>Complete genome sequence of Streptomyces cattleya strain DSM 46488.</title>
        <authorList>
            <person name="Ou H.-Y."/>
            <person name="Li P."/>
            <person name="Zhao C."/>
            <person name="O'Hagan D."/>
            <person name="Deng Z."/>
        </authorList>
    </citation>
    <scope>NUCLEOTIDE SEQUENCE [LARGE SCALE GENOMIC DNA]</scope>
    <source>
        <strain evidence="11">ATCC 35852 / DSM 46488 / JCM 4925 / NBRC 14057 / NRRL 8057</strain>
        <plasmid evidence="11">Plasmid pSCATT</plasmid>
    </source>
</reference>
<sequence>MTITRDQAVPPAAPATRPVTRRRSRTFGRLGPAGITARYAGLLVVLAITVGPLLWELSTSLKSVAEDVFTTNPSFLPAHPTFHNYQKVAHTIPVWHFAANSLVVAVLGVGGNVVGASVAGFALARLEFRGRRLVYGLFLSTLVLPGEVTIISQYQTVTRLGLADSLLGVALPGMIGALNVLLMRNAFLAIPAELDAAAAIDGANAWQRLWHIGLPAVRGTLSVIAILSFIGAWDDFLWPLLVLNSPDKLTLTVGLAYLQSTFSVDPRTIAAGAMIALLPILVLFVAVQRYFFKGVGEGAVKG</sequence>
<name>F8JJ00_STREN</name>
<dbReference type="Pfam" id="PF00528">
    <property type="entry name" value="BPD_transp_1"/>
    <property type="match status" value="1"/>
</dbReference>
<keyword evidence="4 7" id="KW-0812">Transmembrane</keyword>
<dbReference type="AlphaFoldDB" id="F8JJ00"/>
<keyword evidence="3" id="KW-1003">Cell membrane</keyword>
<evidence type="ECO:0000256" key="4">
    <source>
        <dbReference type="ARBA" id="ARBA00022692"/>
    </source>
</evidence>
<keyword evidence="2 7" id="KW-0813">Transport</keyword>
<proteinExistence type="inferred from homology"/>
<evidence type="ECO:0000256" key="3">
    <source>
        <dbReference type="ARBA" id="ARBA00022475"/>
    </source>
</evidence>
<evidence type="ECO:0000256" key="6">
    <source>
        <dbReference type="ARBA" id="ARBA00023136"/>
    </source>
</evidence>
<feature type="transmembrane region" description="Helical" evidence="7">
    <location>
        <begin position="216"/>
        <end position="233"/>
    </location>
</feature>
<dbReference type="OrthoDB" id="2063054at2"/>
<accession>G8XHP5</accession>
<feature type="transmembrane region" description="Helical" evidence="7">
    <location>
        <begin position="133"/>
        <end position="154"/>
    </location>
</feature>
<accession>F8JJ00</accession>
<comment type="subcellular location">
    <subcellularLocation>
        <location evidence="1 7">Cell membrane</location>
        <topology evidence="1 7">Multi-pass membrane protein</topology>
    </subcellularLocation>
</comment>
<evidence type="ECO:0000256" key="2">
    <source>
        <dbReference type="ARBA" id="ARBA00022448"/>
    </source>
</evidence>
<keyword evidence="6 7" id="KW-0472">Membrane</keyword>
<dbReference type="KEGG" id="sct:SCAT_p1019"/>
<organism evidence="10 11">
    <name type="scientific">Streptantibioticus cattleyicolor (strain ATCC 35852 / DSM 46488 / JCM 4925 / NBRC 14057 / NRRL 8057)</name>
    <name type="common">Streptomyces cattleya</name>
    <dbReference type="NCBI Taxonomy" id="1003195"/>
    <lineage>
        <taxon>Bacteria</taxon>
        <taxon>Bacillati</taxon>
        <taxon>Actinomycetota</taxon>
        <taxon>Actinomycetes</taxon>
        <taxon>Kitasatosporales</taxon>
        <taxon>Streptomycetaceae</taxon>
        <taxon>Streptantibioticus</taxon>
    </lineage>
</organism>
<evidence type="ECO:0000313" key="11">
    <source>
        <dbReference type="Proteomes" id="UP000007842"/>
    </source>
</evidence>
<keyword evidence="5 7" id="KW-1133">Transmembrane helix</keyword>
<evidence type="ECO:0000256" key="8">
    <source>
        <dbReference type="SAM" id="MobiDB-lite"/>
    </source>
</evidence>
<evidence type="ECO:0000259" key="9">
    <source>
        <dbReference type="PROSITE" id="PS50928"/>
    </source>
</evidence>